<dbReference type="AlphaFoldDB" id="A0A6B0V146"/>
<dbReference type="InterPro" id="IPR002970">
    <property type="entry name" value="Tick_his-bd"/>
</dbReference>
<dbReference type="SUPFAM" id="SSF50814">
    <property type="entry name" value="Lipocalins"/>
    <property type="match status" value="1"/>
</dbReference>
<feature type="chain" id="PRO_5025568850" evidence="1">
    <location>
        <begin position="22"/>
        <end position="198"/>
    </location>
</feature>
<dbReference type="Gene3D" id="2.40.128.20">
    <property type="match status" value="1"/>
</dbReference>
<evidence type="ECO:0000313" key="2">
    <source>
        <dbReference type="EMBL" id="MXU95877.1"/>
    </source>
</evidence>
<proteinExistence type="predicted"/>
<dbReference type="EMBL" id="GIFC01013794">
    <property type="protein sequence ID" value="MXU95877.1"/>
    <property type="molecule type" value="Transcribed_RNA"/>
</dbReference>
<evidence type="ECO:0000256" key="1">
    <source>
        <dbReference type="SAM" id="SignalP"/>
    </source>
</evidence>
<sequence length="198" mass="22992">MAWTIQAAFFCLLLKLNLVEADFTNAVKYIYDNSQAIRLLFHLADTTFYVVGGTFTEDPLLRQQSGIPFMCGQVKTKKNEQDKFFMERQIYTNRLNGKWLKTMYDMIPKMSSGYSYANSMDALRHQGNEKIYSGTIYLLLSDSDSCALFYHKDTSDCELWEKKRPGNDGLPSSFCARYISACNQKNITYYYKHTECHK</sequence>
<feature type="signal peptide" evidence="1">
    <location>
        <begin position="1"/>
        <end position="21"/>
    </location>
</feature>
<dbReference type="Pfam" id="PF02098">
    <property type="entry name" value="His_binding"/>
    <property type="match status" value="1"/>
</dbReference>
<accession>A0A6B0V146</accession>
<name>A0A6B0V146_IXORI</name>
<protein>
    <submittedName>
        <fullName evidence="2">Putative salivary lipocalin</fullName>
    </submittedName>
</protein>
<organism evidence="2">
    <name type="scientific">Ixodes ricinus</name>
    <name type="common">Common tick</name>
    <name type="synonym">Acarus ricinus</name>
    <dbReference type="NCBI Taxonomy" id="34613"/>
    <lineage>
        <taxon>Eukaryota</taxon>
        <taxon>Metazoa</taxon>
        <taxon>Ecdysozoa</taxon>
        <taxon>Arthropoda</taxon>
        <taxon>Chelicerata</taxon>
        <taxon>Arachnida</taxon>
        <taxon>Acari</taxon>
        <taxon>Parasitiformes</taxon>
        <taxon>Ixodida</taxon>
        <taxon>Ixodoidea</taxon>
        <taxon>Ixodidae</taxon>
        <taxon>Ixodinae</taxon>
        <taxon>Ixodes</taxon>
    </lineage>
</organism>
<keyword evidence="1" id="KW-0732">Signal</keyword>
<dbReference type="GO" id="GO:0043176">
    <property type="term" value="F:amine binding"/>
    <property type="evidence" value="ECO:0007669"/>
    <property type="project" value="InterPro"/>
</dbReference>
<reference evidence="2" key="1">
    <citation type="submission" date="2019-12" db="EMBL/GenBank/DDBJ databases">
        <title>An insight into the sialome of adult female Ixodes ricinus ticks feeding for 6 days.</title>
        <authorList>
            <person name="Perner J."/>
            <person name="Ribeiro J.M.C."/>
        </authorList>
    </citation>
    <scope>NUCLEOTIDE SEQUENCE</scope>
    <source>
        <strain evidence="2">Semi-engorged</strain>
        <tissue evidence="2">Salivary glands</tissue>
    </source>
</reference>
<dbReference type="InterPro" id="IPR012674">
    <property type="entry name" value="Calycin"/>
</dbReference>
<dbReference type="GO" id="GO:0030682">
    <property type="term" value="P:symbiont-mediated perturbation of host defenses"/>
    <property type="evidence" value="ECO:0007669"/>
    <property type="project" value="InterPro"/>
</dbReference>